<evidence type="ECO:0000313" key="3">
    <source>
        <dbReference type="Proteomes" id="UP000032141"/>
    </source>
</evidence>
<reference evidence="2 3" key="1">
    <citation type="journal article" date="2014" name="Genome Biol.">
        <title>Transcriptome and methylome profiling reveals relics of genome dominance in the mesopolyploid Brassica oleracea.</title>
        <authorList>
            <person name="Parkin I.A."/>
            <person name="Koh C."/>
            <person name="Tang H."/>
            <person name="Robinson S.J."/>
            <person name="Kagale S."/>
            <person name="Clarke W.E."/>
            <person name="Town C.D."/>
            <person name="Nixon J."/>
            <person name="Krishnakumar V."/>
            <person name="Bidwell S.L."/>
            <person name="Denoeud F."/>
            <person name="Belcram H."/>
            <person name="Links M.G."/>
            <person name="Just J."/>
            <person name="Clarke C."/>
            <person name="Bender T."/>
            <person name="Huebert T."/>
            <person name="Mason A.S."/>
            <person name="Pires J.C."/>
            <person name="Barker G."/>
            <person name="Moore J."/>
            <person name="Walley P.G."/>
            <person name="Manoli S."/>
            <person name="Batley J."/>
            <person name="Edwards D."/>
            <person name="Nelson M.N."/>
            <person name="Wang X."/>
            <person name="Paterson A.H."/>
            <person name="King G."/>
            <person name="Bancroft I."/>
            <person name="Chalhoub B."/>
            <person name="Sharpe A.G."/>
        </authorList>
    </citation>
    <scope>NUCLEOTIDE SEQUENCE</scope>
    <source>
        <strain evidence="2 3">cv. TO1000</strain>
    </source>
</reference>
<evidence type="ECO:0000313" key="2">
    <source>
        <dbReference type="EnsemblPlants" id="Bo6g072590.1"/>
    </source>
</evidence>
<dbReference type="Pfam" id="PF03004">
    <property type="entry name" value="Transposase_24"/>
    <property type="match status" value="1"/>
</dbReference>
<dbReference type="Gramene" id="Bo6g072590.1">
    <property type="protein sequence ID" value="Bo6g072590.1"/>
    <property type="gene ID" value="Bo6g072590"/>
</dbReference>
<proteinExistence type="predicted"/>
<dbReference type="InterPro" id="IPR004252">
    <property type="entry name" value="Probable_transposase_24"/>
</dbReference>
<dbReference type="EnsemblPlants" id="Bo6g072590.1">
    <property type="protein sequence ID" value="Bo6g072590.1"/>
    <property type="gene ID" value="Bo6g072590"/>
</dbReference>
<sequence>VPKSINNTVWTELCAHWDKEETKETSSTNSTNRRSDRKGKGIYKHNLGAQSIATLGDRMAEENYGEPVDDLALMKRAYTNKKTGQIDDVLMRVVVDLVQTQVVDEVSQLQTEDDDSTASNNLYRCRINEIVESSVPKKKGRLFGLGRRTRSEMNPRKFSTNISSEYTEGLLPRNIPRDPFLGIFRGLRSSEIPDENSEEHFVGTSEDWTIGKSIEISRGIFPSVYSEDLSDELVVLGVSLEIHFLGIPSEISEGFPRKNEFPRSYFRGFVSSSKSGARDQHFSSFGAFLVRFIAPNLNTEQLRSERRVETKLL</sequence>
<reference evidence="2" key="2">
    <citation type="submission" date="2015-03" db="UniProtKB">
        <authorList>
            <consortium name="EnsemblPlants"/>
        </authorList>
    </citation>
    <scope>IDENTIFICATION</scope>
</reference>
<protein>
    <submittedName>
        <fullName evidence="2">Uncharacterized protein</fullName>
    </submittedName>
</protein>
<name>A0A0D3CU90_BRAOL</name>
<dbReference type="HOGENOM" id="CLU_077317_0_0_1"/>
<keyword evidence="3" id="KW-1185">Reference proteome</keyword>
<dbReference type="Proteomes" id="UP000032141">
    <property type="component" value="Chromosome C6"/>
</dbReference>
<evidence type="ECO:0000256" key="1">
    <source>
        <dbReference type="SAM" id="MobiDB-lite"/>
    </source>
</evidence>
<accession>A0A0D3CU90</accession>
<feature type="region of interest" description="Disordered" evidence="1">
    <location>
        <begin position="20"/>
        <end position="41"/>
    </location>
</feature>
<dbReference type="AlphaFoldDB" id="A0A0D3CU90"/>
<organism evidence="2 3">
    <name type="scientific">Brassica oleracea var. oleracea</name>
    <dbReference type="NCBI Taxonomy" id="109376"/>
    <lineage>
        <taxon>Eukaryota</taxon>
        <taxon>Viridiplantae</taxon>
        <taxon>Streptophyta</taxon>
        <taxon>Embryophyta</taxon>
        <taxon>Tracheophyta</taxon>
        <taxon>Spermatophyta</taxon>
        <taxon>Magnoliopsida</taxon>
        <taxon>eudicotyledons</taxon>
        <taxon>Gunneridae</taxon>
        <taxon>Pentapetalae</taxon>
        <taxon>rosids</taxon>
        <taxon>malvids</taxon>
        <taxon>Brassicales</taxon>
        <taxon>Brassicaceae</taxon>
        <taxon>Brassiceae</taxon>
        <taxon>Brassica</taxon>
    </lineage>
</organism>